<evidence type="ECO:0000313" key="2">
    <source>
        <dbReference type="EMBL" id="KAG9326502.1"/>
    </source>
</evidence>
<feature type="region of interest" description="Disordered" evidence="1">
    <location>
        <begin position="251"/>
        <end position="282"/>
    </location>
</feature>
<feature type="region of interest" description="Disordered" evidence="1">
    <location>
        <begin position="119"/>
        <end position="170"/>
    </location>
</feature>
<gene>
    <name evidence="2" type="ORF">KVV02_007651</name>
</gene>
<organism evidence="2 3">
    <name type="scientific">Mortierella alpina</name>
    <name type="common">Oleaginous fungus</name>
    <name type="synonym">Mortierella renispora</name>
    <dbReference type="NCBI Taxonomy" id="64518"/>
    <lineage>
        <taxon>Eukaryota</taxon>
        <taxon>Fungi</taxon>
        <taxon>Fungi incertae sedis</taxon>
        <taxon>Mucoromycota</taxon>
        <taxon>Mortierellomycotina</taxon>
        <taxon>Mortierellomycetes</taxon>
        <taxon>Mortierellales</taxon>
        <taxon>Mortierellaceae</taxon>
        <taxon>Mortierella</taxon>
    </lineage>
</organism>
<proteinExistence type="predicted"/>
<dbReference type="PANTHER" id="PTHR31389">
    <property type="entry name" value="LD39211P"/>
    <property type="match status" value="1"/>
</dbReference>
<feature type="compositionally biased region" description="Basic and acidic residues" evidence="1">
    <location>
        <begin position="252"/>
        <end position="272"/>
    </location>
</feature>
<feature type="compositionally biased region" description="Basic residues" evidence="1">
    <location>
        <begin position="124"/>
        <end position="133"/>
    </location>
</feature>
<reference evidence="2" key="1">
    <citation type="submission" date="2021-07" db="EMBL/GenBank/DDBJ databases">
        <title>Draft genome of Mortierella alpina, strain LL118, isolated from an aspen leaf litter sample.</title>
        <authorList>
            <person name="Yang S."/>
            <person name="Vinatzer B.A."/>
        </authorList>
    </citation>
    <scope>NUCLEOTIDE SEQUENCE</scope>
    <source>
        <strain evidence="2">LL118</strain>
    </source>
</reference>
<protein>
    <submittedName>
        <fullName evidence="2">Uncharacterized protein</fullName>
    </submittedName>
</protein>
<dbReference type="Proteomes" id="UP000717515">
    <property type="component" value="Unassembled WGS sequence"/>
</dbReference>
<sequence>MQWLYDPWIALQPKHALVFVLFLLAFVLLQLQLYNAETEDRRIPRFSSIDASFESRHKLQSPITIVTGASANHACALEAFLYHLHATLSQLTTDPHLDLLQQEERIRIGREYVETSRDLEAIRKRPKRNKKKQPTGDESAHDTISTTQEQQQQQQYGSLKHSPPVLLKHQPAEPLGTTFYETRPRVVVYNMGMGPTKRKRRLLKALAEAGYMDDILDFDFDPYPPFWRLDPETRGEYGWKAGIIEQQVSQRIQKDHGDPTKDWHQDKGKQQEVAKWPAPEEQLRVDDEGMMDSAAEEEPINHTNTAPPTQQRPHQPNIVLWLDSGDRISLGFLRWLPSFLLHRGLWTPQSQDTLQTWTHPGLLQYYHDSLDRFAPDETNCNGAAIAFDVNNHTLRDGLLKEWIQCAKTQECIAPKGSNRNNHRQDQAALTYLVKTMGYGSDLCHGFPEDFGIQVNQDHFCKQDIAANPNRVVVGSS</sequence>
<accession>A0A9P8AC82</accession>
<evidence type="ECO:0000256" key="1">
    <source>
        <dbReference type="SAM" id="MobiDB-lite"/>
    </source>
</evidence>
<evidence type="ECO:0000313" key="3">
    <source>
        <dbReference type="Proteomes" id="UP000717515"/>
    </source>
</evidence>
<name>A0A9P8AC82_MORAP</name>
<dbReference type="AlphaFoldDB" id="A0A9P8AC82"/>
<dbReference type="PANTHER" id="PTHR31389:SF4">
    <property type="entry name" value="LD39211P"/>
    <property type="match status" value="1"/>
</dbReference>
<dbReference type="EMBL" id="JAIFTL010000018">
    <property type="protein sequence ID" value="KAG9326502.1"/>
    <property type="molecule type" value="Genomic_DNA"/>
</dbReference>
<comment type="caution">
    <text evidence="2">The sequence shown here is derived from an EMBL/GenBank/DDBJ whole genome shotgun (WGS) entry which is preliminary data.</text>
</comment>